<evidence type="ECO:0000313" key="11">
    <source>
        <dbReference type="Proteomes" id="UP000005839"/>
    </source>
</evidence>
<dbReference type="PANTHER" id="PTHR22594:SF5">
    <property type="entry name" value="ASPARTATE--TRNA LIGASE, MITOCHONDRIAL"/>
    <property type="match status" value="1"/>
</dbReference>
<dbReference type="GO" id="GO:0003676">
    <property type="term" value="F:nucleic acid binding"/>
    <property type="evidence" value="ECO:0007669"/>
    <property type="project" value="InterPro"/>
</dbReference>
<dbReference type="NCBIfam" id="NF001750">
    <property type="entry name" value="PRK00476.1"/>
    <property type="match status" value="1"/>
</dbReference>
<dbReference type="Pfam" id="PF01336">
    <property type="entry name" value="tRNA_anti-codon"/>
    <property type="match status" value="1"/>
</dbReference>
<dbReference type="InterPro" id="IPR002312">
    <property type="entry name" value="Asp/Asn-tRNA-synth_IIb"/>
</dbReference>
<gene>
    <name evidence="8" type="primary">aspS</name>
    <name evidence="10" type="ORF">KT99_11580</name>
</gene>
<dbReference type="InterPro" id="IPR004115">
    <property type="entry name" value="GAD-like_sf"/>
</dbReference>
<dbReference type="GO" id="GO:0005524">
    <property type="term" value="F:ATP binding"/>
    <property type="evidence" value="ECO:0007669"/>
    <property type="project" value="UniProtKB-UniRule"/>
</dbReference>
<comment type="subunit">
    <text evidence="8">Homodimer.</text>
</comment>
<feature type="binding site" evidence="8">
    <location>
        <position position="490"/>
    </location>
    <ligand>
        <name>L-aspartate</name>
        <dbReference type="ChEBI" id="CHEBI:29991"/>
    </ligand>
</feature>
<dbReference type="SUPFAM" id="SSF55681">
    <property type="entry name" value="Class II aaRS and biotin synthetases"/>
    <property type="match status" value="1"/>
</dbReference>
<dbReference type="Proteomes" id="UP000005839">
    <property type="component" value="Unassembled WGS sequence"/>
</dbReference>
<evidence type="ECO:0000256" key="4">
    <source>
        <dbReference type="ARBA" id="ARBA00022741"/>
    </source>
</evidence>
<feature type="binding site" evidence="8">
    <location>
        <position position="173"/>
    </location>
    <ligand>
        <name>L-aspartate</name>
        <dbReference type="ChEBI" id="CHEBI:29991"/>
    </ligand>
</feature>
<keyword evidence="3 8" id="KW-0436">Ligase</keyword>
<reference evidence="10 11" key="1">
    <citation type="submission" date="2007-10" db="EMBL/GenBank/DDBJ databases">
        <authorList>
            <person name="Yayanos A."/>
            <person name="Ferriera S."/>
            <person name="Johnson J."/>
            <person name="Kravitz S."/>
            <person name="Halpern A."/>
            <person name="Remington K."/>
            <person name="Beeson K."/>
            <person name="Tran B."/>
            <person name="Rogers Y.-H."/>
            <person name="Friedman R."/>
            <person name="Venter J.C."/>
        </authorList>
    </citation>
    <scope>NUCLEOTIDE SEQUENCE [LARGE SCALE GENOMIC DNA]</scope>
    <source>
        <strain evidence="10 11">KT99</strain>
    </source>
</reference>
<dbReference type="GO" id="GO:0005737">
    <property type="term" value="C:cytoplasm"/>
    <property type="evidence" value="ECO:0007669"/>
    <property type="project" value="UniProtKB-SubCell"/>
</dbReference>
<dbReference type="SUPFAM" id="SSF50249">
    <property type="entry name" value="Nucleic acid-binding proteins"/>
    <property type="match status" value="1"/>
</dbReference>
<dbReference type="STRING" id="314608.KT99_11580"/>
<dbReference type="PANTHER" id="PTHR22594">
    <property type="entry name" value="ASPARTYL/LYSYL-TRNA SYNTHETASE"/>
    <property type="match status" value="1"/>
</dbReference>
<dbReference type="SUPFAM" id="SSF55261">
    <property type="entry name" value="GAD domain-like"/>
    <property type="match status" value="1"/>
</dbReference>
<comment type="caution">
    <text evidence="10">The sequence shown here is derived from an EMBL/GenBank/DDBJ whole genome shotgun (WGS) entry which is preliminary data.</text>
</comment>
<dbReference type="InterPro" id="IPR047089">
    <property type="entry name" value="Asp-tRNA-ligase_1_N"/>
</dbReference>
<dbReference type="CDD" id="cd00777">
    <property type="entry name" value="AspRS_core"/>
    <property type="match status" value="1"/>
</dbReference>
<keyword evidence="11" id="KW-1185">Reference proteome</keyword>
<keyword evidence="7 8" id="KW-0030">Aminoacyl-tRNA synthetase</keyword>
<evidence type="ECO:0000256" key="1">
    <source>
        <dbReference type="ARBA" id="ARBA00006303"/>
    </source>
</evidence>
<evidence type="ECO:0000313" key="10">
    <source>
        <dbReference type="EMBL" id="EDP99505.1"/>
    </source>
</evidence>
<comment type="function">
    <text evidence="8">Catalyzes the attachment of L-aspartate to tRNA(Asp) in a two-step reaction: L-aspartate is first activated by ATP to form Asp-AMP and then transferred to the acceptor end of tRNA(Asp).</text>
</comment>
<protein>
    <recommendedName>
        <fullName evidence="8">Aspartate--tRNA ligase</fullName>
        <ecNumber evidence="8">6.1.1.12</ecNumber>
    </recommendedName>
    <alternativeName>
        <fullName evidence="8">Aspartyl-tRNA synthetase</fullName>
        <shortName evidence="8">AspRS</shortName>
    </alternativeName>
</protein>
<dbReference type="GO" id="GO:0006422">
    <property type="term" value="P:aspartyl-tRNA aminoacylation"/>
    <property type="evidence" value="ECO:0007669"/>
    <property type="project" value="UniProtKB-UniRule"/>
</dbReference>
<dbReference type="AlphaFoldDB" id="A9EKQ5"/>
<keyword evidence="6 8" id="KW-0648">Protein biosynthesis</keyword>
<keyword evidence="4 8" id="KW-0547">Nucleotide-binding</keyword>
<dbReference type="InterPro" id="IPR004365">
    <property type="entry name" value="NA-bd_OB_tRNA"/>
</dbReference>
<dbReference type="InterPro" id="IPR012340">
    <property type="entry name" value="NA-bd_OB-fold"/>
</dbReference>
<comment type="catalytic activity">
    <reaction evidence="8">
        <text>tRNA(Asp) + L-aspartate + ATP = L-aspartyl-tRNA(Asp) + AMP + diphosphate</text>
        <dbReference type="Rhea" id="RHEA:19649"/>
        <dbReference type="Rhea" id="RHEA-COMP:9660"/>
        <dbReference type="Rhea" id="RHEA-COMP:9678"/>
        <dbReference type="ChEBI" id="CHEBI:29991"/>
        <dbReference type="ChEBI" id="CHEBI:30616"/>
        <dbReference type="ChEBI" id="CHEBI:33019"/>
        <dbReference type="ChEBI" id="CHEBI:78442"/>
        <dbReference type="ChEBI" id="CHEBI:78516"/>
        <dbReference type="ChEBI" id="CHEBI:456215"/>
        <dbReference type="EC" id="6.1.1.12"/>
    </reaction>
</comment>
<feature type="binding site" evidence="8">
    <location>
        <position position="483"/>
    </location>
    <ligand>
        <name>ATP</name>
        <dbReference type="ChEBI" id="CHEBI:30616"/>
    </ligand>
</feature>
<dbReference type="CDD" id="cd04317">
    <property type="entry name" value="EcAspRS_like_N"/>
    <property type="match status" value="1"/>
</dbReference>
<feature type="region of interest" description="Aspartate" evidence="8">
    <location>
        <begin position="197"/>
        <end position="200"/>
    </location>
</feature>
<organism evidence="10 11">
    <name type="scientific">Shewanella benthica KT99</name>
    <dbReference type="NCBI Taxonomy" id="314608"/>
    <lineage>
        <taxon>Bacteria</taxon>
        <taxon>Pseudomonadati</taxon>
        <taxon>Pseudomonadota</taxon>
        <taxon>Gammaproteobacteria</taxon>
        <taxon>Alteromonadales</taxon>
        <taxon>Shewanellaceae</taxon>
        <taxon>Shewanella</taxon>
    </lineage>
</organism>
<dbReference type="Pfam" id="PF02938">
    <property type="entry name" value="GAD"/>
    <property type="match status" value="1"/>
</dbReference>
<feature type="binding site" evidence="8">
    <location>
        <begin position="219"/>
        <end position="221"/>
    </location>
    <ligand>
        <name>ATP</name>
        <dbReference type="ChEBI" id="CHEBI:30616"/>
    </ligand>
</feature>
<comment type="subcellular location">
    <subcellularLocation>
        <location evidence="8">Cytoplasm</location>
    </subcellularLocation>
</comment>
<dbReference type="InterPro" id="IPR004524">
    <property type="entry name" value="Asp-tRNA-ligase_1"/>
</dbReference>
<keyword evidence="5 8" id="KW-0067">ATP-binding</keyword>
<evidence type="ECO:0000256" key="7">
    <source>
        <dbReference type="ARBA" id="ARBA00023146"/>
    </source>
</evidence>
<evidence type="ECO:0000256" key="5">
    <source>
        <dbReference type="ARBA" id="ARBA00022840"/>
    </source>
</evidence>
<dbReference type="InterPro" id="IPR029351">
    <property type="entry name" value="GAD_dom"/>
</dbReference>
<evidence type="ECO:0000256" key="8">
    <source>
        <dbReference type="HAMAP-Rule" id="MF_00044"/>
    </source>
</evidence>
<sequence length="595" mass="66424">MRSQYCGDVNKSHVGQEVTLVGWVNRSRDLGGVVFLDLRDREGIIQVVYDPDLPEVFDVASSLRSEFCVQIKGVVSARPDSQINDKMRTGEIEILGKELTILNSSAPLPINMDKNQHNTEEQRLKYRYLDLRRPEMAERIIFRAKVTSVVRRFLDGNGFLDIETPILTKATPEGARDYLVPSRTYKGQFFALPQSPQLFKQLLMMSGFDRYYQIVKCFRDEDLRADRQPEFTQIDIETSFMSSAQVMDKTEEMMRSLFKELLDVDLGEFPKMTFAEAMRRFGSDKPDLRNPLELIDVADLLTDVDFKVFQGPATDPEGRVAVLCIPGGAKLSRKQLDQYAKYATIYGAKGLAWMKVNELDKGLEGIQSPVLKFLNEDVVKALLERTKAKSGDLILFGADKANIVAEAMGALRIKAGEDFDLLKGDWKPLWVVDFPMFEPTSDGGLHAMHHPFTAPSGMTPEQLEADPTAAISDAYDMVLNGCELGGGSVRIHNSEMQTAVFRILGIEEEEANEKFGFLLEALRYGTPPHAGLAFGLDRIVMLMTGASSIRDVMAFPKTTTAACPLTNAPGFANPEQLVELGISVIESEEEKEVSE</sequence>
<accession>A9EKQ5</accession>
<dbReference type="Gene3D" id="2.40.50.140">
    <property type="entry name" value="Nucleic acid-binding proteins"/>
    <property type="match status" value="1"/>
</dbReference>
<feature type="binding site" evidence="8">
    <location>
        <begin position="535"/>
        <end position="538"/>
    </location>
    <ligand>
        <name>ATP</name>
        <dbReference type="ChEBI" id="CHEBI:30616"/>
    </ligand>
</feature>
<proteinExistence type="inferred from homology"/>
<dbReference type="EMBL" id="ABIC01000038">
    <property type="protein sequence ID" value="EDP99505.1"/>
    <property type="molecule type" value="Genomic_DNA"/>
</dbReference>
<dbReference type="PRINTS" id="PR01042">
    <property type="entry name" value="TRNASYNTHASP"/>
</dbReference>
<comment type="caution">
    <text evidence="8">Lacks conserved residue(s) required for the propagation of feature annotation.</text>
</comment>
<dbReference type="PROSITE" id="PS50862">
    <property type="entry name" value="AA_TRNA_LIGASE_II"/>
    <property type="match status" value="1"/>
</dbReference>
<dbReference type="InterPro" id="IPR045864">
    <property type="entry name" value="aa-tRNA-synth_II/BPL/LPL"/>
</dbReference>
<dbReference type="InterPro" id="IPR006195">
    <property type="entry name" value="aa-tRNA-synth_II"/>
</dbReference>
<dbReference type="InterPro" id="IPR004364">
    <property type="entry name" value="Aa-tRNA-synt_II"/>
</dbReference>
<dbReference type="InterPro" id="IPR047090">
    <property type="entry name" value="AspRS_core"/>
</dbReference>
<dbReference type="NCBIfam" id="TIGR00459">
    <property type="entry name" value="aspS_bact"/>
    <property type="match status" value="1"/>
</dbReference>
<dbReference type="Gene3D" id="3.30.1360.30">
    <property type="entry name" value="GAD-like domain"/>
    <property type="match status" value="1"/>
</dbReference>
<comment type="similarity">
    <text evidence="1 8">Belongs to the class-II aminoacyl-tRNA synthetase family. Type 1 subfamily.</text>
</comment>
<feature type="binding site" evidence="8">
    <location>
        <position position="219"/>
    </location>
    <ligand>
        <name>L-aspartate</name>
        <dbReference type="ChEBI" id="CHEBI:29991"/>
    </ligand>
</feature>
<evidence type="ECO:0000256" key="2">
    <source>
        <dbReference type="ARBA" id="ARBA00022490"/>
    </source>
</evidence>
<dbReference type="EC" id="6.1.1.12" evidence="8"/>
<feature type="binding site" evidence="8">
    <location>
        <position position="449"/>
    </location>
    <ligand>
        <name>L-aspartate</name>
        <dbReference type="ChEBI" id="CHEBI:29991"/>
    </ligand>
</feature>
<dbReference type="GO" id="GO:0004815">
    <property type="term" value="F:aspartate-tRNA ligase activity"/>
    <property type="evidence" value="ECO:0007669"/>
    <property type="project" value="UniProtKB-UniRule"/>
</dbReference>
<evidence type="ECO:0000259" key="9">
    <source>
        <dbReference type="PROSITE" id="PS50862"/>
    </source>
</evidence>
<feature type="domain" description="Aminoacyl-transfer RNA synthetases class-II family profile" evidence="9">
    <location>
        <begin position="143"/>
        <end position="556"/>
    </location>
</feature>
<evidence type="ECO:0000256" key="3">
    <source>
        <dbReference type="ARBA" id="ARBA00022598"/>
    </source>
</evidence>
<dbReference type="Gene3D" id="3.30.930.10">
    <property type="entry name" value="Bira Bifunctional Protein, Domain 2"/>
    <property type="match status" value="1"/>
</dbReference>
<dbReference type="Pfam" id="PF00152">
    <property type="entry name" value="tRNA-synt_2"/>
    <property type="match status" value="1"/>
</dbReference>
<dbReference type="RefSeq" id="WP_005501795.1">
    <property type="nucleotide sequence ID" value="NZ_ABIC01000038.1"/>
</dbReference>
<feature type="binding site" evidence="8">
    <location>
        <position position="228"/>
    </location>
    <ligand>
        <name>ATP</name>
        <dbReference type="ChEBI" id="CHEBI:30616"/>
    </ligand>
</feature>
<name>A9EKQ5_9GAMM</name>
<dbReference type="HAMAP" id="MF_00044">
    <property type="entry name" value="Asp_tRNA_synth_type1"/>
    <property type="match status" value="1"/>
</dbReference>
<evidence type="ECO:0000256" key="6">
    <source>
        <dbReference type="ARBA" id="ARBA00022917"/>
    </source>
</evidence>
<keyword evidence="2 8" id="KW-0963">Cytoplasm</keyword>